<keyword evidence="3" id="KW-0540">Nuclease</keyword>
<evidence type="ECO:0000259" key="8">
    <source>
        <dbReference type="Pfam" id="PF17917"/>
    </source>
</evidence>
<dbReference type="GO" id="GO:0004519">
    <property type="term" value="F:endonuclease activity"/>
    <property type="evidence" value="ECO:0007669"/>
    <property type="project" value="UniProtKB-KW"/>
</dbReference>
<comment type="caution">
    <text evidence="9">The sequence shown here is derived from an EMBL/GenBank/DDBJ whole genome shotgun (WGS) entry which is preliminary data.</text>
</comment>
<evidence type="ECO:0000256" key="3">
    <source>
        <dbReference type="ARBA" id="ARBA00022722"/>
    </source>
</evidence>
<keyword evidence="10" id="KW-1185">Reference proteome</keyword>
<evidence type="ECO:0000256" key="1">
    <source>
        <dbReference type="ARBA" id="ARBA00022679"/>
    </source>
</evidence>
<feature type="compositionally biased region" description="Basic and acidic residues" evidence="7">
    <location>
        <begin position="145"/>
        <end position="157"/>
    </location>
</feature>
<dbReference type="CDD" id="cd09274">
    <property type="entry name" value="RNase_HI_RT_Ty3"/>
    <property type="match status" value="1"/>
</dbReference>
<dbReference type="InterPro" id="IPR043502">
    <property type="entry name" value="DNA/RNA_pol_sf"/>
</dbReference>
<keyword evidence="6" id="KW-0695">RNA-directed DNA polymerase</keyword>
<evidence type="ECO:0000313" key="10">
    <source>
        <dbReference type="Proteomes" id="UP001165121"/>
    </source>
</evidence>
<proteinExistence type="predicted"/>
<reference evidence="9" key="1">
    <citation type="submission" date="2023-04" db="EMBL/GenBank/DDBJ databases">
        <title>Phytophthora fragariaefolia NBRC 109709.</title>
        <authorList>
            <person name="Ichikawa N."/>
            <person name="Sato H."/>
            <person name="Tonouchi N."/>
        </authorList>
    </citation>
    <scope>NUCLEOTIDE SEQUENCE</scope>
    <source>
        <strain evidence="9">NBRC 109709</strain>
    </source>
</reference>
<keyword evidence="1" id="KW-0808">Transferase</keyword>
<dbReference type="AlphaFoldDB" id="A0A9W6Y452"/>
<dbReference type="InterPro" id="IPR041373">
    <property type="entry name" value="RT_RNaseH"/>
</dbReference>
<evidence type="ECO:0000313" key="9">
    <source>
        <dbReference type="EMBL" id="GMF51810.1"/>
    </source>
</evidence>
<keyword evidence="2" id="KW-0548">Nucleotidyltransferase</keyword>
<feature type="domain" description="Reverse transcriptase RNase H-like" evidence="8">
    <location>
        <begin position="7"/>
        <end position="83"/>
    </location>
</feature>
<evidence type="ECO:0000256" key="4">
    <source>
        <dbReference type="ARBA" id="ARBA00022759"/>
    </source>
</evidence>
<accession>A0A9W6Y452</accession>
<evidence type="ECO:0000256" key="6">
    <source>
        <dbReference type="ARBA" id="ARBA00022918"/>
    </source>
</evidence>
<evidence type="ECO:0000256" key="7">
    <source>
        <dbReference type="SAM" id="MobiDB-lite"/>
    </source>
</evidence>
<dbReference type="Pfam" id="PF17917">
    <property type="entry name" value="RT_RNaseH"/>
    <property type="match status" value="1"/>
</dbReference>
<name>A0A9W6Y452_9STRA</name>
<sequence>MLDAGCPWQPIAFTSKVYSNTEASYSITELEWLAVVWSVKLFRPYLYGRSFTIVTDPAALKWLMTRPNLAGRLHRWSLTLQEYEFVIEYRPGAINVVANAVSRAPAVVRMARRCLHEQTAIYVVRARTATEQEGKTEDDDPAEYAARRREEGEEMKEASNSAVQLTPVSEVAPAVDASADNSAAAVDEQESVMNRPCTRGAKKRLEAAATAARRNATETVTDTTRATTPDEQPVTSGVYEGNKNKYVQAGDGRRC</sequence>
<dbReference type="SUPFAM" id="SSF56672">
    <property type="entry name" value="DNA/RNA polymerases"/>
    <property type="match status" value="1"/>
</dbReference>
<organism evidence="9 10">
    <name type="scientific">Phytophthora fragariaefolia</name>
    <dbReference type="NCBI Taxonomy" id="1490495"/>
    <lineage>
        <taxon>Eukaryota</taxon>
        <taxon>Sar</taxon>
        <taxon>Stramenopiles</taxon>
        <taxon>Oomycota</taxon>
        <taxon>Peronosporomycetes</taxon>
        <taxon>Peronosporales</taxon>
        <taxon>Peronosporaceae</taxon>
        <taxon>Phytophthora</taxon>
    </lineage>
</organism>
<keyword evidence="4" id="KW-0255">Endonuclease</keyword>
<dbReference type="PANTHER" id="PTHR34072:SF58">
    <property type="entry name" value="DNA (CYTOSINE-5-)-METHYLTRANSFERASE"/>
    <property type="match status" value="1"/>
</dbReference>
<feature type="compositionally biased region" description="Low complexity" evidence="7">
    <location>
        <begin position="211"/>
        <end position="227"/>
    </location>
</feature>
<gene>
    <name evidence="9" type="ORF">Pfra01_002107500</name>
</gene>
<protein>
    <submittedName>
        <fullName evidence="9">Unnamed protein product</fullName>
    </submittedName>
</protein>
<feature type="region of interest" description="Disordered" evidence="7">
    <location>
        <begin position="130"/>
        <end position="163"/>
    </location>
</feature>
<keyword evidence="5" id="KW-0378">Hydrolase</keyword>
<feature type="region of interest" description="Disordered" evidence="7">
    <location>
        <begin position="211"/>
        <end position="255"/>
    </location>
</feature>
<dbReference type="PANTHER" id="PTHR34072">
    <property type="entry name" value="ENZYMATIC POLYPROTEIN-RELATED"/>
    <property type="match status" value="1"/>
</dbReference>
<dbReference type="EMBL" id="BSXT01002954">
    <property type="protein sequence ID" value="GMF51810.1"/>
    <property type="molecule type" value="Genomic_DNA"/>
</dbReference>
<evidence type="ECO:0000256" key="5">
    <source>
        <dbReference type="ARBA" id="ARBA00022801"/>
    </source>
</evidence>
<dbReference type="Proteomes" id="UP001165121">
    <property type="component" value="Unassembled WGS sequence"/>
</dbReference>
<dbReference type="GO" id="GO:0016787">
    <property type="term" value="F:hydrolase activity"/>
    <property type="evidence" value="ECO:0007669"/>
    <property type="project" value="UniProtKB-KW"/>
</dbReference>
<evidence type="ECO:0000256" key="2">
    <source>
        <dbReference type="ARBA" id="ARBA00022695"/>
    </source>
</evidence>
<dbReference type="OrthoDB" id="427924at2759"/>
<dbReference type="GO" id="GO:0003964">
    <property type="term" value="F:RNA-directed DNA polymerase activity"/>
    <property type="evidence" value="ECO:0007669"/>
    <property type="project" value="UniProtKB-KW"/>
</dbReference>